<dbReference type="Proteomes" id="UP000770661">
    <property type="component" value="Unassembled WGS sequence"/>
</dbReference>
<proteinExistence type="predicted"/>
<sequence length="341" mass="38470">MAEKYLFHQTGKVEELFLPGKAILTFQLNGQVQRVLMWVKSFMHQGKMLDKSESFANKLSVGDVVHFDCHVYDKESSDNCQWFAAKASKDPVSEASVQPNTKVINRSGHISEVDHGKGVILFDFYDQEHRVFFMRSKFFLFGKRLTGKRSLQEFLSENDPLQFDAEMCEPSDENYNCCWFATLVWKGKKPVGSSLGPGGMLGFTPGVINDLGFIDDMGCASFGTGVVPSGFDEFPTLSLPPGLIDKQGYKAFEVSNSSREGHGNVLKLYNEECGLALWMVRCNTWETVFFHRRNTFLDTVNLRNFDLQESFSEGTSVEICAVPAMAEFPCRWIARRVTANC</sequence>
<keyword evidence="2" id="KW-1185">Reference proteome</keyword>
<comment type="caution">
    <text evidence="1">The sequence shown here is derived from an EMBL/GenBank/DDBJ whole genome shotgun (WGS) entry which is preliminary data.</text>
</comment>
<dbReference type="OrthoDB" id="6343426at2759"/>
<accession>A0A8J4Y443</accession>
<dbReference type="EMBL" id="JACEEZ010018407">
    <property type="protein sequence ID" value="KAG0716946.1"/>
    <property type="molecule type" value="Genomic_DNA"/>
</dbReference>
<protein>
    <submittedName>
        <fullName evidence="1">Uncharacterized protein</fullName>
    </submittedName>
</protein>
<gene>
    <name evidence="1" type="ORF">GWK47_008459</name>
</gene>
<reference evidence="1" key="1">
    <citation type="submission" date="2020-07" db="EMBL/GenBank/DDBJ databases">
        <title>The High-quality genome of the commercially important snow crab, Chionoecetes opilio.</title>
        <authorList>
            <person name="Jeong J.-H."/>
            <person name="Ryu S."/>
        </authorList>
    </citation>
    <scope>NUCLEOTIDE SEQUENCE</scope>
    <source>
        <strain evidence="1">MADBK_172401_WGS</strain>
        <tissue evidence="1">Digestive gland</tissue>
    </source>
</reference>
<evidence type="ECO:0000313" key="2">
    <source>
        <dbReference type="Proteomes" id="UP000770661"/>
    </source>
</evidence>
<dbReference type="AlphaFoldDB" id="A0A8J4Y443"/>
<evidence type="ECO:0000313" key="1">
    <source>
        <dbReference type="EMBL" id="KAG0716946.1"/>
    </source>
</evidence>
<name>A0A8J4Y443_CHIOP</name>
<organism evidence="1 2">
    <name type="scientific">Chionoecetes opilio</name>
    <name type="common">Atlantic snow crab</name>
    <name type="synonym">Cancer opilio</name>
    <dbReference type="NCBI Taxonomy" id="41210"/>
    <lineage>
        <taxon>Eukaryota</taxon>
        <taxon>Metazoa</taxon>
        <taxon>Ecdysozoa</taxon>
        <taxon>Arthropoda</taxon>
        <taxon>Crustacea</taxon>
        <taxon>Multicrustacea</taxon>
        <taxon>Malacostraca</taxon>
        <taxon>Eumalacostraca</taxon>
        <taxon>Eucarida</taxon>
        <taxon>Decapoda</taxon>
        <taxon>Pleocyemata</taxon>
        <taxon>Brachyura</taxon>
        <taxon>Eubrachyura</taxon>
        <taxon>Majoidea</taxon>
        <taxon>Majidae</taxon>
        <taxon>Chionoecetes</taxon>
    </lineage>
</organism>